<reference evidence="1" key="1">
    <citation type="submission" date="2021-06" db="EMBL/GenBank/DDBJ databases">
        <authorList>
            <person name="Kallberg Y."/>
            <person name="Tangrot J."/>
            <person name="Rosling A."/>
        </authorList>
    </citation>
    <scope>NUCLEOTIDE SEQUENCE</scope>
    <source>
        <strain evidence="1">MA453B</strain>
    </source>
</reference>
<proteinExistence type="predicted"/>
<dbReference type="EMBL" id="CAJVPY010009923">
    <property type="protein sequence ID" value="CAG8713728.1"/>
    <property type="molecule type" value="Genomic_DNA"/>
</dbReference>
<sequence>PLTEIIACSNYQYEEFRVDTSLFVEQLVKFNQIIVNHHYSNFETKDILTEIQNNINSRYTLPPPEVVILKPRDNPNCDKNVYDAVLMYYDDVGVGPLGLTICADEAIFRRLYSLS</sequence>
<evidence type="ECO:0000313" key="2">
    <source>
        <dbReference type="Proteomes" id="UP000789405"/>
    </source>
</evidence>
<dbReference type="AlphaFoldDB" id="A0A9N9HZS5"/>
<comment type="caution">
    <text evidence="1">The sequence shown here is derived from an EMBL/GenBank/DDBJ whole genome shotgun (WGS) entry which is preliminary data.</text>
</comment>
<dbReference type="OrthoDB" id="2448599at2759"/>
<gene>
    <name evidence="1" type="ORF">DERYTH_LOCUS13780</name>
</gene>
<protein>
    <submittedName>
        <fullName evidence="1">26078_t:CDS:1</fullName>
    </submittedName>
</protein>
<dbReference type="Proteomes" id="UP000789405">
    <property type="component" value="Unassembled WGS sequence"/>
</dbReference>
<keyword evidence="2" id="KW-1185">Reference proteome</keyword>
<accession>A0A9N9HZS5</accession>
<organism evidence="1 2">
    <name type="scientific">Dentiscutata erythropus</name>
    <dbReference type="NCBI Taxonomy" id="1348616"/>
    <lineage>
        <taxon>Eukaryota</taxon>
        <taxon>Fungi</taxon>
        <taxon>Fungi incertae sedis</taxon>
        <taxon>Mucoromycota</taxon>
        <taxon>Glomeromycotina</taxon>
        <taxon>Glomeromycetes</taxon>
        <taxon>Diversisporales</taxon>
        <taxon>Gigasporaceae</taxon>
        <taxon>Dentiscutata</taxon>
    </lineage>
</organism>
<name>A0A9N9HZS5_9GLOM</name>
<evidence type="ECO:0000313" key="1">
    <source>
        <dbReference type="EMBL" id="CAG8713728.1"/>
    </source>
</evidence>
<feature type="non-terminal residue" evidence="1">
    <location>
        <position position="1"/>
    </location>
</feature>